<gene>
    <name evidence="7" type="ORF">CAP_2708</name>
</gene>
<comment type="caution">
    <text evidence="7">The sequence shown here is derived from an EMBL/GenBank/DDBJ whole genome shotgun (WGS) entry which is preliminary data.</text>
</comment>
<dbReference type="OrthoDB" id="5488349at2"/>
<proteinExistence type="predicted"/>
<dbReference type="InterPro" id="IPR009056">
    <property type="entry name" value="Cyt_c-like_dom"/>
</dbReference>
<keyword evidence="3" id="KW-0349">Heme</keyword>
<dbReference type="Proteomes" id="UP000019678">
    <property type="component" value="Unassembled WGS sequence"/>
</dbReference>
<evidence type="ECO:0000256" key="1">
    <source>
        <dbReference type="ARBA" id="ARBA00022723"/>
    </source>
</evidence>
<evidence type="ECO:0000313" key="8">
    <source>
        <dbReference type="Proteomes" id="UP000019678"/>
    </source>
</evidence>
<dbReference type="RefSeq" id="WP_044235090.1">
    <property type="nucleotide sequence ID" value="NZ_ASRX01000002.1"/>
</dbReference>
<feature type="chain" id="PRO_5001500364" description="Cytochrome c domain-containing protein" evidence="5">
    <location>
        <begin position="27"/>
        <end position="435"/>
    </location>
</feature>
<feature type="signal peptide" evidence="5">
    <location>
        <begin position="1"/>
        <end position="26"/>
    </location>
</feature>
<dbReference type="GO" id="GO:0046872">
    <property type="term" value="F:metal ion binding"/>
    <property type="evidence" value="ECO:0007669"/>
    <property type="project" value="UniProtKB-KW"/>
</dbReference>
<organism evidence="7 8">
    <name type="scientific">Chondromyces apiculatus DSM 436</name>
    <dbReference type="NCBI Taxonomy" id="1192034"/>
    <lineage>
        <taxon>Bacteria</taxon>
        <taxon>Pseudomonadati</taxon>
        <taxon>Myxococcota</taxon>
        <taxon>Polyangia</taxon>
        <taxon>Polyangiales</taxon>
        <taxon>Polyangiaceae</taxon>
        <taxon>Chondromyces</taxon>
    </lineage>
</organism>
<accession>A0A017TIW8</accession>
<protein>
    <recommendedName>
        <fullName evidence="6">Cytochrome c domain-containing protein</fullName>
    </recommendedName>
</protein>
<dbReference type="STRING" id="1192034.CAP_2708"/>
<feature type="compositionally biased region" description="Gly residues" evidence="4">
    <location>
        <begin position="48"/>
        <end position="58"/>
    </location>
</feature>
<name>A0A017TIW8_9BACT</name>
<keyword evidence="1 3" id="KW-0479">Metal-binding</keyword>
<dbReference type="AlphaFoldDB" id="A0A017TIW8"/>
<evidence type="ECO:0000256" key="5">
    <source>
        <dbReference type="SAM" id="SignalP"/>
    </source>
</evidence>
<evidence type="ECO:0000256" key="3">
    <source>
        <dbReference type="PROSITE-ProRule" id="PRU00433"/>
    </source>
</evidence>
<dbReference type="GO" id="GO:0009055">
    <property type="term" value="F:electron transfer activity"/>
    <property type="evidence" value="ECO:0007669"/>
    <property type="project" value="InterPro"/>
</dbReference>
<keyword evidence="5" id="KW-0732">Signal</keyword>
<evidence type="ECO:0000256" key="4">
    <source>
        <dbReference type="SAM" id="MobiDB-lite"/>
    </source>
</evidence>
<dbReference type="EMBL" id="ASRX01000002">
    <property type="protein sequence ID" value="EYF08847.1"/>
    <property type="molecule type" value="Genomic_DNA"/>
</dbReference>
<dbReference type="PROSITE" id="PS51007">
    <property type="entry name" value="CYTC"/>
    <property type="match status" value="1"/>
</dbReference>
<feature type="domain" description="Cytochrome c" evidence="6">
    <location>
        <begin position="325"/>
        <end position="435"/>
    </location>
</feature>
<keyword evidence="8" id="KW-1185">Reference proteome</keyword>
<reference evidence="7 8" key="1">
    <citation type="submission" date="2013-05" db="EMBL/GenBank/DDBJ databases">
        <title>Genome assembly of Chondromyces apiculatus DSM 436.</title>
        <authorList>
            <person name="Sharma G."/>
            <person name="Khatri I."/>
            <person name="Kaur C."/>
            <person name="Mayilraj S."/>
            <person name="Subramanian S."/>
        </authorList>
    </citation>
    <scope>NUCLEOTIDE SEQUENCE [LARGE SCALE GENOMIC DNA]</scope>
    <source>
        <strain evidence="7 8">DSM 436</strain>
    </source>
</reference>
<evidence type="ECO:0000256" key="2">
    <source>
        <dbReference type="ARBA" id="ARBA00023004"/>
    </source>
</evidence>
<sequence>MLKVHLSRSNPLFSMVLMGAGSLALAMGVATGCVSPQQFPDDSPEPTGGQGANNGEGAGTSKPPVVVETIDEAKALYFAVDGIFNATCGVGCHDGKGGQTEDLFLDAETPEGRYDRLKAQDGFIKKNWDESVLLVYPRTGATHPTQGSVHGGKNFDTLSDGTLETGLTEWLQAEASLIEAPANPLGAGTEPFTPVMGINAIYLEDIDPQLYGVTVTFMAEEEAGILYVSDLRVYTSNVTGVTVNIPKFAVYPPNKPAVLDRSFTGVKVDVGANETANIGIGSVILTQWEPDSLIAMFFESITPYTRPETGGGGCEAFESFSTGVGGAQSPQQLFRASCGGCHGNNNNNRAVSAIDMTGLTNNAPTGPEEACAQIRVRVSGDYANPANSLIFRNTNPAMQANHDFRFPNANDFNNFRTAVTTWIEAEADAAESAGQ</sequence>
<feature type="region of interest" description="Disordered" evidence="4">
    <location>
        <begin position="36"/>
        <end position="63"/>
    </location>
</feature>
<evidence type="ECO:0000259" key="6">
    <source>
        <dbReference type="PROSITE" id="PS51007"/>
    </source>
</evidence>
<dbReference type="PROSITE" id="PS51257">
    <property type="entry name" value="PROKAR_LIPOPROTEIN"/>
    <property type="match status" value="1"/>
</dbReference>
<dbReference type="GO" id="GO:0020037">
    <property type="term" value="F:heme binding"/>
    <property type="evidence" value="ECO:0007669"/>
    <property type="project" value="InterPro"/>
</dbReference>
<keyword evidence="2 3" id="KW-0408">Iron</keyword>
<evidence type="ECO:0000313" key="7">
    <source>
        <dbReference type="EMBL" id="EYF08847.1"/>
    </source>
</evidence>